<reference evidence="1 2" key="1">
    <citation type="submission" date="2020-02" db="EMBL/GenBank/DDBJ databases">
        <authorList>
            <person name="Ma Q."/>
            <person name="Huang Y."/>
            <person name="Song X."/>
            <person name="Pei D."/>
        </authorList>
    </citation>
    <scope>NUCLEOTIDE SEQUENCE [LARGE SCALE GENOMIC DNA]</scope>
    <source>
        <strain evidence="1">Sxm20200214</strain>
        <tissue evidence="1">Leaf</tissue>
    </source>
</reference>
<protein>
    <submittedName>
        <fullName evidence="1">Uncharacterized protein</fullName>
    </submittedName>
</protein>
<organism evidence="1 2">
    <name type="scientific">Brassica carinata</name>
    <name type="common">Ethiopian mustard</name>
    <name type="synonym">Abyssinian cabbage</name>
    <dbReference type="NCBI Taxonomy" id="52824"/>
    <lineage>
        <taxon>Eukaryota</taxon>
        <taxon>Viridiplantae</taxon>
        <taxon>Streptophyta</taxon>
        <taxon>Embryophyta</taxon>
        <taxon>Tracheophyta</taxon>
        <taxon>Spermatophyta</taxon>
        <taxon>Magnoliopsida</taxon>
        <taxon>eudicotyledons</taxon>
        <taxon>Gunneridae</taxon>
        <taxon>Pentapetalae</taxon>
        <taxon>rosids</taxon>
        <taxon>malvids</taxon>
        <taxon>Brassicales</taxon>
        <taxon>Brassicaceae</taxon>
        <taxon>Brassiceae</taxon>
        <taxon>Brassica</taxon>
    </lineage>
</organism>
<proteinExistence type="predicted"/>
<dbReference type="EMBL" id="JAAMPC010000014">
    <property type="protein sequence ID" value="KAG2266793.1"/>
    <property type="molecule type" value="Genomic_DNA"/>
</dbReference>
<evidence type="ECO:0000313" key="2">
    <source>
        <dbReference type="Proteomes" id="UP000886595"/>
    </source>
</evidence>
<accession>A0A8X7QEU8</accession>
<sequence>MRERSGGGGGMRRRRRHFNGGAVPVHSVLSVFHISVLNDAITLIIEQGINLKLNDQFSQNPLMSRLFISHIWSSAIFFSLLEYRLGSLSLFFDSGFVTVVGIES</sequence>
<gene>
    <name evidence="1" type="ORF">Bca52824_073872</name>
</gene>
<comment type="caution">
    <text evidence="1">The sequence shown here is derived from an EMBL/GenBank/DDBJ whole genome shotgun (WGS) entry which is preliminary data.</text>
</comment>
<dbReference type="Proteomes" id="UP000886595">
    <property type="component" value="Unassembled WGS sequence"/>
</dbReference>
<evidence type="ECO:0000313" key="1">
    <source>
        <dbReference type="EMBL" id="KAG2266793.1"/>
    </source>
</evidence>
<name>A0A8X7QEU8_BRACI</name>
<dbReference type="AlphaFoldDB" id="A0A8X7QEU8"/>
<keyword evidence="2" id="KW-1185">Reference proteome</keyword>